<comment type="caution">
    <text evidence="8">The sequence shown here is derived from an EMBL/GenBank/DDBJ whole genome shotgun (WGS) entry which is preliminary data.</text>
</comment>
<keyword evidence="3" id="KW-1003">Cell membrane</keyword>
<proteinExistence type="inferred from homology"/>
<evidence type="ECO:0000256" key="4">
    <source>
        <dbReference type="ARBA" id="ARBA00022692"/>
    </source>
</evidence>
<keyword evidence="6" id="KW-0472">Membrane</keyword>
<dbReference type="OrthoDB" id="9759295at2"/>
<evidence type="ECO:0000256" key="6">
    <source>
        <dbReference type="ARBA" id="ARBA00023136"/>
    </source>
</evidence>
<dbReference type="Pfam" id="PF02534">
    <property type="entry name" value="T4SS-DNA_transf"/>
    <property type="match status" value="1"/>
</dbReference>
<dbReference type="InterPro" id="IPR003688">
    <property type="entry name" value="TraG/VirD4"/>
</dbReference>
<dbReference type="EMBL" id="RCZP01000020">
    <property type="protein sequence ID" value="TPG52477.1"/>
    <property type="molecule type" value="Genomic_DNA"/>
</dbReference>
<dbReference type="Proteomes" id="UP000317078">
    <property type="component" value="Unassembled WGS sequence"/>
</dbReference>
<dbReference type="RefSeq" id="WP_140885130.1">
    <property type="nucleotide sequence ID" value="NZ_RCZP01000020.1"/>
</dbReference>
<sequence length="849" mass="91883">MGRAVPKVAGCALLLSLLWSLAASIALIALAGLYQHLDRVPEWSLPFQWFLYGHAYYGRPGVGHDLGVSAAIASALCLAAAVSSYTRPKNKLFGESHFATEDEAEKSGLVFSRRPRGDAFLLGRTEGVLGLGRRYVSLPGQEHVSLYARTRSGKGVSVVVPNALNWGGSLVAFSIKRDLVQAAAAERVRKRQAFFVFDPTNPDGRSHRWNPLGNVPRGGVGCYDAVQRVMQFVIPETKANNPFWDNAGRRIATAAAVLLAETPGAALNIAAVKRLLGRSDYDKHFRQLIQEARNEARPYSASAVDTILGWLDRKGEEGANGVRDTALTAMALWDSEVIAAATEVSDFDLAALRREPMSVFVCAEVADIRRLRPLFALFFQQLVDFNTRREFAEDPRHRYQVAVEMDEFWAPGRMDILADAAAFTASFGFRLLYVVQSKQQLHSIYGQDGAENIFLNTGAELLFGGADQRLAEEVSKRGGMDTVTKTTTSRPRFFGWLTPAKQSESEAEHGRALLLAQDVQRIPRDEMLVLRPGLLPLKLSRVVWFKDRRFRRMKGEPPPVPCLQLRVERDDFEAVARAQAESQAQHERAREEEAARAEAEVTEAEKAAAEAAIQANSASEVERATEAKVMIRVREAAVAQEAVRQARQAATDAKRNAKAREDAASAWAVASAKVAETAEAAANATATAALAQDAVGQASRRAAEARIDAAEARRASKVPDATPEALKAAQVRQEEATAAAAAATAAEAQHALATSAAAEARQAAATAKTRVQAIEAQQGDMDTSPEARAQAGVEVEATVAAATTATVAAAEAQQAVAKARSDLALARRDTAARRKRAEHLGRVLDKMRS</sequence>
<evidence type="ECO:0000256" key="7">
    <source>
        <dbReference type="SAM" id="Coils"/>
    </source>
</evidence>
<comment type="subcellular location">
    <subcellularLocation>
        <location evidence="1">Cell membrane</location>
        <topology evidence="1">Multi-pass membrane protein</topology>
    </subcellularLocation>
</comment>
<feature type="coiled-coil region" evidence="7">
    <location>
        <begin position="587"/>
        <end position="656"/>
    </location>
</feature>
<evidence type="ECO:0000256" key="2">
    <source>
        <dbReference type="ARBA" id="ARBA00008806"/>
    </source>
</evidence>
<dbReference type="SUPFAM" id="SSF52540">
    <property type="entry name" value="P-loop containing nucleoside triphosphate hydrolases"/>
    <property type="match status" value="1"/>
</dbReference>
<dbReference type="Gene3D" id="3.40.50.300">
    <property type="entry name" value="P-loop containing nucleotide triphosphate hydrolases"/>
    <property type="match status" value="1"/>
</dbReference>
<dbReference type="PANTHER" id="PTHR37937">
    <property type="entry name" value="CONJUGATIVE TRANSFER: DNA TRANSPORT"/>
    <property type="match status" value="1"/>
</dbReference>
<evidence type="ECO:0000256" key="1">
    <source>
        <dbReference type="ARBA" id="ARBA00004651"/>
    </source>
</evidence>
<protein>
    <submittedName>
        <fullName evidence="8">Type IV secretory system conjugative DNA transfer family protein</fullName>
    </submittedName>
</protein>
<keyword evidence="4" id="KW-0812">Transmembrane</keyword>
<organism evidence="8 9">
    <name type="scientific">Muricoccus nepalensis</name>
    <dbReference type="NCBI Taxonomy" id="1854500"/>
    <lineage>
        <taxon>Bacteria</taxon>
        <taxon>Pseudomonadati</taxon>
        <taxon>Pseudomonadota</taxon>
        <taxon>Alphaproteobacteria</taxon>
        <taxon>Acetobacterales</taxon>
        <taxon>Roseomonadaceae</taxon>
        <taxon>Muricoccus</taxon>
    </lineage>
</organism>
<accession>A0A502FSB6</accession>
<dbReference type="CDD" id="cd01127">
    <property type="entry name" value="TrwB_TraG_TraD_VirD4"/>
    <property type="match status" value="1"/>
</dbReference>
<reference evidence="8 9" key="1">
    <citation type="journal article" date="2019" name="Environ. Microbiol.">
        <title>Species interactions and distinct microbial communities in high Arctic permafrost affected cryosols are associated with the CH4 and CO2 gas fluxes.</title>
        <authorList>
            <person name="Altshuler I."/>
            <person name="Hamel J."/>
            <person name="Turney S."/>
            <person name="Magnuson E."/>
            <person name="Levesque R."/>
            <person name="Greer C."/>
            <person name="Whyte L.G."/>
        </authorList>
    </citation>
    <scope>NUCLEOTIDE SEQUENCE [LARGE SCALE GENOMIC DNA]</scope>
    <source>
        <strain evidence="8 9">S9.3B</strain>
    </source>
</reference>
<dbReference type="GO" id="GO:0005886">
    <property type="term" value="C:plasma membrane"/>
    <property type="evidence" value="ECO:0007669"/>
    <property type="project" value="UniProtKB-SubCell"/>
</dbReference>
<evidence type="ECO:0000256" key="3">
    <source>
        <dbReference type="ARBA" id="ARBA00022475"/>
    </source>
</evidence>
<name>A0A502FSB6_9PROT</name>
<keyword evidence="5" id="KW-1133">Transmembrane helix</keyword>
<gene>
    <name evidence="8" type="ORF">EAH89_18095</name>
</gene>
<dbReference type="InterPro" id="IPR051539">
    <property type="entry name" value="T4SS-coupling_protein"/>
</dbReference>
<evidence type="ECO:0000313" key="9">
    <source>
        <dbReference type="Proteomes" id="UP000317078"/>
    </source>
</evidence>
<dbReference type="PANTHER" id="PTHR37937:SF1">
    <property type="entry name" value="CONJUGATIVE TRANSFER: DNA TRANSPORT"/>
    <property type="match status" value="1"/>
</dbReference>
<comment type="similarity">
    <text evidence="2">Belongs to the VirD4/TraG family.</text>
</comment>
<dbReference type="AlphaFoldDB" id="A0A502FSB6"/>
<evidence type="ECO:0000256" key="5">
    <source>
        <dbReference type="ARBA" id="ARBA00022989"/>
    </source>
</evidence>
<keyword evidence="7" id="KW-0175">Coiled coil</keyword>
<evidence type="ECO:0000313" key="8">
    <source>
        <dbReference type="EMBL" id="TPG52477.1"/>
    </source>
</evidence>
<dbReference type="InterPro" id="IPR027417">
    <property type="entry name" value="P-loop_NTPase"/>
</dbReference>
<keyword evidence="9" id="KW-1185">Reference proteome</keyword>